<evidence type="ECO:0000313" key="4">
    <source>
        <dbReference type="Proteomes" id="UP000295500"/>
    </source>
</evidence>
<dbReference type="PANTHER" id="PTHR46558">
    <property type="entry name" value="TRACRIPTIONAL REGULATORY PROTEIN-RELATED-RELATED"/>
    <property type="match status" value="1"/>
</dbReference>
<dbReference type="SMART" id="SM00530">
    <property type="entry name" value="HTH_XRE"/>
    <property type="match status" value="1"/>
</dbReference>
<dbReference type="Gene3D" id="1.10.260.40">
    <property type="entry name" value="lambda repressor-like DNA-binding domains"/>
    <property type="match status" value="1"/>
</dbReference>
<dbReference type="AlphaFoldDB" id="A0A4R6PXS0"/>
<dbReference type="EMBL" id="SNXO01000050">
    <property type="protein sequence ID" value="TDP48629.1"/>
    <property type="molecule type" value="Genomic_DNA"/>
</dbReference>
<keyword evidence="4" id="KW-1185">Reference proteome</keyword>
<dbReference type="InterPro" id="IPR010982">
    <property type="entry name" value="Lambda_DNA-bd_dom_sf"/>
</dbReference>
<sequence length="112" mass="12595">MKNIGEIVKRLRTDSGLNQNQLGEYLGVGQTMIAKIEKDERNLTTDQIDKLCALFGCDMAYLLGEKEKCNQLKFAFRSKNASLEVLTSVAAVNKIALNLRMLNELLEDVDEK</sequence>
<dbReference type="Proteomes" id="UP000295500">
    <property type="component" value="Unassembled WGS sequence"/>
</dbReference>
<accession>A0A4R6PXS0</accession>
<evidence type="ECO:0000313" key="3">
    <source>
        <dbReference type="EMBL" id="TDP48629.1"/>
    </source>
</evidence>
<dbReference type="InterPro" id="IPR001387">
    <property type="entry name" value="Cro/C1-type_HTH"/>
</dbReference>
<evidence type="ECO:0000259" key="2">
    <source>
        <dbReference type="PROSITE" id="PS50943"/>
    </source>
</evidence>
<comment type="caution">
    <text evidence="3">The sequence shown here is derived from an EMBL/GenBank/DDBJ whole genome shotgun (WGS) entry which is preliminary data.</text>
</comment>
<dbReference type="CDD" id="cd00093">
    <property type="entry name" value="HTH_XRE"/>
    <property type="match status" value="1"/>
</dbReference>
<gene>
    <name evidence="3" type="ORF">EV211_1507</name>
</gene>
<dbReference type="PANTHER" id="PTHR46558:SF11">
    <property type="entry name" value="HTH-TYPE TRANSCRIPTIONAL REGULATOR XRE"/>
    <property type="match status" value="1"/>
</dbReference>
<feature type="domain" description="HTH cro/C1-type" evidence="2">
    <location>
        <begin position="8"/>
        <end position="62"/>
    </location>
</feature>
<reference evidence="3 4" key="1">
    <citation type="submission" date="2019-03" db="EMBL/GenBank/DDBJ databases">
        <title>Genomic Encyclopedia of Type Strains, Phase IV (KMG-IV): sequencing the most valuable type-strain genomes for metagenomic binning, comparative biology and taxonomic classification.</title>
        <authorList>
            <person name="Goeker M."/>
        </authorList>
    </citation>
    <scope>NUCLEOTIDE SEQUENCE [LARGE SCALE GENOMIC DNA]</scope>
    <source>
        <strain evidence="3 4">DSM 28287</strain>
    </source>
</reference>
<protein>
    <submittedName>
        <fullName evidence="3">Transcriptional regulator with XRE-family HTH domain</fullName>
    </submittedName>
</protein>
<dbReference type="PROSITE" id="PS50943">
    <property type="entry name" value="HTH_CROC1"/>
    <property type="match status" value="1"/>
</dbReference>
<dbReference type="RefSeq" id="WP_166635433.1">
    <property type="nucleotide sequence ID" value="NZ_SNXO01000050.1"/>
</dbReference>
<organism evidence="3 4">
    <name type="scientific">Aminicella lysinilytica</name>
    <dbReference type="NCBI Taxonomy" id="433323"/>
    <lineage>
        <taxon>Bacteria</taxon>
        <taxon>Bacillati</taxon>
        <taxon>Bacillota</taxon>
        <taxon>Clostridia</taxon>
        <taxon>Peptostreptococcales</taxon>
        <taxon>Anaerovoracaceae</taxon>
        <taxon>Aminicella</taxon>
    </lineage>
</organism>
<dbReference type="Pfam" id="PF01381">
    <property type="entry name" value="HTH_3"/>
    <property type="match status" value="1"/>
</dbReference>
<dbReference type="GO" id="GO:0003677">
    <property type="term" value="F:DNA binding"/>
    <property type="evidence" value="ECO:0007669"/>
    <property type="project" value="UniProtKB-KW"/>
</dbReference>
<name>A0A4R6PXS0_9FIRM</name>
<keyword evidence="1" id="KW-0238">DNA-binding</keyword>
<evidence type="ECO:0000256" key="1">
    <source>
        <dbReference type="ARBA" id="ARBA00023125"/>
    </source>
</evidence>
<proteinExistence type="predicted"/>
<dbReference type="SUPFAM" id="SSF47413">
    <property type="entry name" value="lambda repressor-like DNA-binding domains"/>
    <property type="match status" value="1"/>
</dbReference>